<evidence type="ECO:0000313" key="1">
    <source>
        <dbReference type="EMBL" id="SEA28605.1"/>
    </source>
</evidence>
<dbReference type="Proteomes" id="UP000198638">
    <property type="component" value="Unassembled WGS sequence"/>
</dbReference>
<accession>A0A1H3ZY70</accession>
<reference evidence="2" key="1">
    <citation type="submission" date="2016-10" db="EMBL/GenBank/DDBJ databases">
        <authorList>
            <person name="Varghese N."/>
            <person name="Submissions S."/>
        </authorList>
    </citation>
    <scope>NUCLEOTIDE SEQUENCE [LARGE SCALE GENOMIC DNA]</scope>
    <source>
        <strain evidence="2">LMG 24000</strain>
    </source>
</reference>
<dbReference type="AlphaFoldDB" id="A0A1H3ZY70"/>
<keyword evidence="2" id="KW-1185">Reference proteome</keyword>
<sequence>MQDPNDFYFFAHLAIVRDDLFIFCPVTNIRRY</sequence>
<proteinExistence type="predicted"/>
<dbReference type="EMBL" id="FNRQ01000001">
    <property type="protein sequence ID" value="SEA28605.1"/>
    <property type="molecule type" value="Genomic_DNA"/>
</dbReference>
<organism evidence="1 2">
    <name type="scientific">Paraburkholderia sartisoli</name>
    <dbReference type="NCBI Taxonomy" id="83784"/>
    <lineage>
        <taxon>Bacteria</taxon>
        <taxon>Pseudomonadati</taxon>
        <taxon>Pseudomonadota</taxon>
        <taxon>Betaproteobacteria</taxon>
        <taxon>Burkholderiales</taxon>
        <taxon>Burkholderiaceae</taxon>
        <taxon>Paraburkholderia</taxon>
    </lineage>
</organism>
<name>A0A1H3ZY70_9BURK</name>
<protein>
    <submittedName>
        <fullName evidence="1">Uncharacterized protein</fullName>
    </submittedName>
</protein>
<evidence type="ECO:0000313" key="2">
    <source>
        <dbReference type="Proteomes" id="UP000198638"/>
    </source>
</evidence>
<gene>
    <name evidence="1" type="ORF">SAMN05192564_101948</name>
</gene>